<dbReference type="GO" id="GO:0070967">
    <property type="term" value="F:coenzyme F420 binding"/>
    <property type="evidence" value="ECO:0007669"/>
    <property type="project" value="TreeGrafter"/>
</dbReference>
<accession>A0A2N3YLU0</accession>
<dbReference type="SUPFAM" id="SSF50475">
    <property type="entry name" value="FMN-binding split barrel"/>
    <property type="match status" value="1"/>
</dbReference>
<organism evidence="3 4">
    <name type="scientific">Phycicoccus duodecadis</name>
    <dbReference type="NCBI Taxonomy" id="173053"/>
    <lineage>
        <taxon>Bacteria</taxon>
        <taxon>Bacillati</taxon>
        <taxon>Actinomycetota</taxon>
        <taxon>Actinomycetes</taxon>
        <taxon>Micrococcales</taxon>
        <taxon>Intrasporangiaceae</taxon>
        <taxon>Phycicoccus</taxon>
    </lineage>
</organism>
<evidence type="ECO:0000259" key="2">
    <source>
        <dbReference type="Pfam" id="PF01243"/>
    </source>
</evidence>
<evidence type="ECO:0000313" key="3">
    <source>
        <dbReference type="EMBL" id="PKW27820.1"/>
    </source>
</evidence>
<name>A0A2N3YLU0_9MICO</name>
<dbReference type="PANTHER" id="PTHR35176">
    <property type="entry name" value="HEME OXYGENASE HI_0854-RELATED"/>
    <property type="match status" value="1"/>
</dbReference>
<dbReference type="GO" id="GO:0005829">
    <property type="term" value="C:cytosol"/>
    <property type="evidence" value="ECO:0007669"/>
    <property type="project" value="TreeGrafter"/>
</dbReference>
<keyword evidence="4" id="KW-1185">Reference proteome</keyword>
<protein>
    <recommendedName>
        <fullName evidence="2">Pyridoxamine 5'-phosphate oxidase N-terminal domain-containing protein</fullName>
    </recommendedName>
</protein>
<dbReference type="RefSeq" id="WP_101396188.1">
    <property type="nucleotide sequence ID" value="NZ_PJNE01000001.1"/>
</dbReference>
<dbReference type="InterPro" id="IPR052019">
    <property type="entry name" value="F420H2_bilvrd_red/Heme_oxyg"/>
</dbReference>
<dbReference type="EMBL" id="PJNE01000001">
    <property type="protein sequence ID" value="PKW27820.1"/>
    <property type="molecule type" value="Genomic_DNA"/>
</dbReference>
<gene>
    <name evidence="3" type="ORF">ATL31_2671</name>
</gene>
<dbReference type="PANTHER" id="PTHR35176:SF11">
    <property type="entry name" value="PYRIDOXAMINE 5'-PHOSPHATE OXIDASE FAMILY PROTEIN"/>
    <property type="match status" value="1"/>
</dbReference>
<sequence length="144" mass="15114">MDALLHPLAAAKYVQLTTFRRDGTPVATPVWVAPAGDGSERLVVITVDRTGKTKRLGHTSRVELRACDMRGRVAEGAPTYRGEGVVVRDAAGVAAVRAAMVAKYGLPARFSDLVDAVTSRVGIRRAARAGIVLTVAPEPEPAGA</sequence>
<keyword evidence="1" id="KW-0560">Oxidoreductase</keyword>
<reference evidence="3 4" key="1">
    <citation type="submission" date="2017-12" db="EMBL/GenBank/DDBJ databases">
        <title>Sequencing the genomes of 1000 Actinobacteria strains.</title>
        <authorList>
            <person name="Klenk H.-P."/>
        </authorList>
    </citation>
    <scope>NUCLEOTIDE SEQUENCE [LARGE SCALE GENOMIC DNA]</scope>
    <source>
        <strain evidence="3 4">DSM 12806</strain>
    </source>
</reference>
<dbReference type="InterPro" id="IPR011576">
    <property type="entry name" value="Pyridox_Oxase_N"/>
</dbReference>
<proteinExistence type="predicted"/>
<feature type="domain" description="Pyridoxamine 5'-phosphate oxidase N-terminal" evidence="2">
    <location>
        <begin position="8"/>
        <end position="112"/>
    </location>
</feature>
<dbReference type="Pfam" id="PF01243">
    <property type="entry name" value="PNPOx_N"/>
    <property type="match status" value="1"/>
</dbReference>
<comment type="caution">
    <text evidence="3">The sequence shown here is derived from an EMBL/GenBank/DDBJ whole genome shotgun (WGS) entry which is preliminary data.</text>
</comment>
<dbReference type="Proteomes" id="UP000233781">
    <property type="component" value="Unassembled WGS sequence"/>
</dbReference>
<dbReference type="AlphaFoldDB" id="A0A2N3YLU0"/>
<evidence type="ECO:0000256" key="1">
    <source>
        <dbReference type="ARBA" id="ARBA00023002"/>
    </source>
</evidence>
<dbReference type="GO" id="GO:0016627">
    <property type="term" value="F:oxidoreductase activity, acting on the CH-CH group of donors"/>
    <property type="evidence" value="ECO:0007669"/>
    <property type="project" value="TreeGrafter"/>
</dbReference>
<dbReference type="OrthoDB" id="5738083at2"/>
<dbReference type="NCBIfam" id="TIGR03666">
    <property type="entry name" value="Rv2061_F420"/>
    <property type="match status" value="1"/>
</dbReference>
<dbReference type="InterPro" id="IPR019965">
    <property type="entry name" value="PPOX_F420-dep_Rv2061_put"/>
</dbReference>
<evidence type="ECO:0000313" key="4">
    <source>
        <dbReference type="Proteomes" id="UP000233781"/>
    </source>
</evidence>
<dbReference type="InterPro" id="IPR012349">
    <property type="entry name" value="Split_barrel_FMN-bd"/>
</dbReference>
<dbReference type="Gene3D" id="2.30.110.10">
    <property type="entry name" value="Electron Transport, Fmn-binding Protein, Chain A"/>
    <property type="match status" value="1"/>
</dbReference>